<organism evidence="1 2">
    <name type="scientific">Tenacibaculum jejuense</name>
    <dbReference type="NCBI Taxonomy" id="584609"/>
    <lineage>
        <taxon>Bacteria</taxon>
        <taxon>Pseudomonadati</taxon>
        <taxon>Bacteroidota</taxon>
        <taxon>Flavobacteriia</taxon>
        <taxon>Flavobacteriales</taxon>
        <taxon>Flavobacteriaceae</taxon>
        <taxon>Tenacibaculum</taxon>
    </lineage>
</organism>
<dbReference type="PROSITE" id="PS51257">
    <property type="entry name" value="PROKAR_LIPOPROTEIN"/>
    <property type="match status" value="1"/>
</dbReference>
<evidence type="ECO:0000313" key="1">
    <source>
        <dbReference type="EMBL" id="SNR13862.1"/>
    </source>
</evidence>
<name>A0A238U429_9FLAO</name>
<sequence>MKKLLLSVLTLGLVSCKKENLKVVNITNFQSTEGFVDVPLSIVNREELDSYFEYTARAILNKEKVGVTIRLKKDIPPGFVNGEPKNMFLKEGIQFISRGKESDVLLQFLSDKYDLKNTDLVLKDTQTFTCANLNQDSPNYVNNKSRFKIFLEGEQDYAELFVNFDFEKNRIYLNEKDHEYREPLIKLLKK</sequence>
<evidence type="ECO:0000313" key="2">
    <source>
        <dbReference type="Proteomes" id="UP000215214"/>
    </source>
</evidence>
<keyword evidence="2" id="KW-1185">Reference proteome</keyword>
<protein>
    <submittedName>
        <fullName evidence="1">Probable lipoprotein</fullName>
    </submittedName>
</protein>
<dbReference type="AlphaFoldDB" id="A0A238U429"/>
<dbReference type="OrthoDB" id="2989979at2"/>
<keyword evidence="1" id="KW-0449">Lipoprotein</keyword>
<gene>
    <name evidence="1" type="ORF">TJEJU_0052</name>
</gene>
<dbReference type="EMBL" id="LT899436">
    <property type="protein sequence ID" value="SNR13862.1"/>
    <property type="molecule type" value="Genomic_DNA"/>
</dbReference>
<reference evidence="1 2" key="1">
    <citation type="submission" date="2017-07" db="EMBL/GenBank/DDBJ databases">
        <authorList>
            <person name="Sun Z.S."/>
            <person name="Albrecht U."/>
            <person name="Echele G."/>
            <person name="Lee C.C."/>
        </authorList>
    </citation>
    <scope>NUCLEOTIDE SEQUENCE [LARGE SCALE GENOMIC DNA]</scope>
    <source>
        <strain evidence="2">type strain: KCTC 22618</strain>
    </source>
</reference>
<accession>A0A238U429</accession>
<proteinExistence type="predicted"/>
<dbReference type="KEGG" id="tje:TJEJU_0052"/>
<dbReference type="Proteomes" id="UP000215214">
    <property type="component" value="Chromosome TJEJU"/>
</dbReference>
<dbReference type="RefSeq" id="WP_095068736.1">
    <property type="nucleotide sequence ID" value="NZ_LT899436.1"/>
</dbReference>